<dbReference type="RefSeq" id="WP_127050774.1">
    <property type="nucleotide sequence ID" value="NZ_RZGZ01000003.1"/>
</dbReference>
<dbReference type="Pfam" id="PF06071">
    <property type="entry name" value="YchF-GTPase_C"/>
    <property type="match status" value="1"/>
</dbReference>
<dbReference type="PROSITE" id="PS51710">
    <property type="entry name" value="G_OBG"/>
    <property type="match status" value="1"/>
</dbReference>
<reference evidence="9 10" key="1">
    <citation type="submission" date="2018-12" db="EMBL/GenBank/DDBJ databases">
        <authorList>
            <person name="Li F."/>
        </authorList>
    </citation>
    <scope>NUCLEOTIDE SEQUENCE [LARGE SCALE GENOMIC DNA]</scope>
    <source>
        <strain evidence="9 10">EGI 6500705</strain>
    </source>
</reference>
<dbReference type="Pfam" id="PF01926">
    <property type="entry name" value="MMR_HSR1"/>
    <property type="match status" value="1"/>
</dbReference>
<comment type="cofactor">
    <cofactor evidence="1">
        <name>Mg(2+)</name>
        <dbReference type="ChEBI" id="CHEBI:18420"/>
    </cofactor>
</comment>
<feature type="domain" description="OBG-type G" evidence="7">
    <location>
        <begin position="3"/>
        <end position="250"/>
    </location>
</feature>
<protein>
    <recommendedName>
        <fullName evidence="6">Ribosome-binding ATPase YchF</fullName>
    </recommendedName>
</protein>
<evidence type="ECO:0000256" key="6">
    <source>
        <dbReference type="HAMAP-Rule" id="MF_00944"/>
    </source>
</evidence>
<dbReference type="FunFam" id="1.10.150.300:FF:000001">
    <property type="entry name" value="Ribosome-binding ATPase YchF"/>
    <property type="match status" value="1"/>
</dbReference>
<dbReference type="InterPro" id="IPR027417">
    <property type="entry name" value="P-loop_NTPase"/>
</dbReference>
<dbReference type="EMBL" id="RZGZ01000003">
    <property type="protein sequence ID" value="RUQ99212.1"/>
    <property type="molecule type" value="Genomic_DNA"/>
</dbReference>
<dbReference type="CDD" id="cd01900">
    <property type="entry name" value="YchF"/>
    <property type="match status" value="1"/>
</dbReference>
<evidence type="ECO:0000256" key="3">
    <source>
        <dbReference type="ARBA" id="ARBA00022741"/>
    </source>
</evidence>
<dbReference type="InterPro" id="IPR013029">
    <property type="entry name" value="YchF_C"/>
</dbReference>
<dbReference type="InterPro" id="IPR006073">
    <property type="entry name" value="GTP-bd"/>
</dbReference>
<dbReference type="PANTHER" id="PTHR23305">
    <property type="entry name" value="OBG GTPASE FAMILY"/>
    <property type="match status" value="1"/>
</dbReference>
<sequence length="357" mass="37956">MALTIGIVGLPNVGKSTLFNALTKNDVLAANYPFATIEPNVGVVNLPDPRLEVLAGIFGSERILPATVSFVDIAGIVRGASEGEGLGNQFLANIREADAIAQVVRGFVDSDVVHVDGAVDPKSDLETIGAELMLADLQTLEKAATRYEKEVKGRKLDPSVLETAKAAIEALQQGTLLSGTTLDLAALRELGLLTAKPFIFVFNVDESVLTNPERMAELAALVAPADAVFLDAKIESELIDLDPEDAAELLASTGQEESGLDQLARVGFETLGLQTYLTAGPKESRAWTIPKGAKAPQAAGVIHTDFEKGFIKAEVISFDDLVETGSVAEARSKGKARMEGKDYTMQDGDVVEFRFNV</sequence>
<feature type="domain" description="TGS" evidence="8">
    <location>
        <begin position="272"/>
        <end position="355"/>
    </location>
</feature>
<dbReference type="PROSITE" id="PS51880">
    <property type="entry name" value="TGS"/>
    <property type="match status" value="1"/>
</dbReference>
<dbReference type="SUPFAM" id="SSF81271">
    <property type="entry name" value="TGS-like"/>
    <property type="match status" value="1"/>
</dbReference>
<dbReference type="GO" id="GO:0005524">
    <property type="term" value="F:ATP binding"/>
    <property type="evidence" value="ECO:0007669"/>
    <property type="project" value="UniProtKB-UniRule"/>
</dbReference>
<dbReference type="GO" id="GO:0016887">
    <property type="term" value="F:ATP hydrolysis activity"/>
    <property type="evidence" value="ECO:0007669"/>
    <property type="project" value="UniProtKB-UniRule"/>
</dbReference>
<evidence type="ECO:0000313" key="10">
    <source>
        <dbReference type="Proteomes" id="UP000274909"/>
    </source>
</evidence>
<dbReference type="InterPro" id="IPR023192">
    <property type="entry name" value="TGS-like_dom_sf"/>
</dbReference>
<dbReference type="InterPro" id="IPR012675">
    <property type="entry name" value="Beta-grasp_dom_sf"/>
</dbReference>
<evidence type="ECO:0000256" key="2">
    <source>
        <dbReference type="ARBA" id="ARBA00022723"/>
    </source>
</evidence>
<proteinExistence type="inferred from homology"/>
<keyword evidence="5" id="KW-0460">Magnesium</keyword>
<keyword evidence="2" id="KW-0479">Metal-binding</keyword>
<evidence type="ECO:0000256" key="5">
    <source>
        <dbReference type="ARBA" id="ARBA00022842"/>
    </source>
</evidence>
<dbReference type="InterPro" id="IPR012676">
    <property type="entry name" value="TGS-like"/>
</dbReference>
<keyword evidence="3 6" id="KW-0547">Nucleotide-binding</keyword>
<comment type="similarity">
    <text evidence="6">Belongs to the TRAFAC class OBG-HflX-like GTPase superfamily. OBG GTPase family. YchF/OLA1 subfamily.</text>
</comment>
<dbReference type="FunFam" id="3.10.20.30:FF:000001">
    <property type="entry name" value="Ribosome-binding ATPase YchF"/>
    <property type="match status" value="1"/>
</dbReference>
<dbReference type="GO" id="GO:0005737">
    <property type="term" value="C:cytoplasm"/>
    <property type="evidence" value="ECO:0007669"/>
    <property type="project" value="TreeGrafter"/>
</dbReference>
<dbReference type="SUPFAM" id="SSF52540">
    <property type="entry name" value="P-loop containing nucleoside triphosphate hydrolases"/>
    <property type="match status" value="1"/>
</dbReference>
<dbReference type="HAMAP" id="MF_00944">
    <property type="entry name" value="YchF_OLA1_ATPase"/>
    <property type="match status" value="1"/>
</dbReference>
<dbReference type="CDD" id="cd04867">
    <property type="entry name" value="TGS_YchF_OLA1"/>
    <property type="match status" value="1"/>
</dbReference>
<keyword evidence="10" id="KW-1185">Reference proteome</keyword>
<dbReference type="InterPro" id="IPR031167">
    <property type="entry name" value="G_OBG"/>
</dbReference>
<keyword evidence="4 6" id="KW-0067">ATP-binding</keyword>
<organism evidence="9 10">
    <name type="scientific">Labedella endophytica</name>
    <dbReference type="NCBI Taxonomy" id="1523160"/>
    <lineage>
        <taxon>Bacteria</taxon>
        <taxon>Bacillati</taxon>
        <taxon>Actinomycetota</taxon>
        <taxon>Actinomycetes</taxon>
        <taxon>Micrococcales</taxon>
        <taxon>Microbacteriaceae</taxon>
        <taxon>Labedella</taxon>
    </lineage>
</organism>
<name>A0A433JRC9_9MICO</name>
<feature type="binding site" evidence="6">
    <location>
        <begin position="12"/>
        <end position="17"/>
    </location>
    <ligand>
        <name>ATP</name>
        <dbReference type="ChEBI" id="CHEBI:30616"/>
    </ligand>
</feature>
<dbReference type="NCBIfam" id="TIGR00092">
    <property type="entry name" value="redox-regulated ATPase YchF"/>
    <property type="match status" value="1"/>
</dbReference>
<comment type="function">
    <text evidence="6">ATPase that binds to both the 70S ribosome and the 50S ribosomal subunit in a nucleotide-independent manner.</text>
</comment>
<dbReference type="Proteomes" id="UP000274909">
    <property type="component" value="Unassembled WGS sequence"/>
</dbReference>
<gene>
    <name evidence="6 9" type="primary">ychF</name>
    <name evidence="9" type="ORF">ELQ94_12975</name>
</gene>
<dbReference type="InterPro" id="IPR004396">
    <property type="entry name" value="ATPase_YchF/OLA1"/>
</dbReference>
<dbReference type="PANTHER" id="PTHR23305:SF18">
    <property type="entry name" value="OBG-TYPE G DOMAIN-CONTAINING PROTEIN"/>
    <property type="match status" value="1"/>
</dbReference>
<dbReference type="PRINTS" id="PR00326">
    <property type="entry name" value="GTP1OBG"/>
</dbReference>
<evidence type="ECO:0000313" key="9">
    <source>
        <dbReference type="EMBL" id="RUQ99212.1"/>
    </source>
</evidence>
<dbReference type="AlphaFoldDB" id="A0A433JRC9"/>
<evidence type="ECO:0000256" key="1">
    <source>
        <dbReference type="ARBA" id="ARBA00001946"/>
    </source>
</evidence>
<accession>A0A433JRC9</accession>
<dbReference type="OrthoDB" id="9810373at2"/>
<dbReference type="GO" id="GO:0005525">
    <property type="term" value="F:GTP binding"/>
    <property type="evidence" value="ECO:0007669"/>
    <property type="project" value="InterPro"/>
</dbReference>
<dbReference type="PIRSF" id="PIRSF006641">
    <property type="entry name" value="CHP00092"/>
    <property type="match status" value="1"/>
</dbReference>
<comment type="caution">
    <text evidence="9">The sequence shown here is derived from an EMBL/GenBank/DDBJ whole genome shotgun (WGS) entry which is preliminary data.</text>
</comment>
<dbReference type="Gene3D" id="1.10.150.300">
    <property type="entry name" value="TGS-like domain"/>
    <property type="match status" value="1"/>
</dbReference>
<evidence type="ECO:0000256" key="4">
    <source>
        <dbReference type="ARBA" id="ARBA00022840"/>
    </source>
</evidence>
<evidence type="ECO:0000259" key="8">
    <source>
        <dbReference type="PROSITE" id="PS51880"/>
    </source>
</evidence>
<dbReference type="InterPro" id="IPR041706">
    <property type="entry name" value="YchF_N"/>
</dbReference>
<dbReference type="InterPro" id="IPR004095">
    <property type="entry name" value="TGS"/>
</dbReference>
<evidence type="ECO:0000259" key="7">
    <source>
        <dbReference type="PROSITE" id="PS51710"/>
    </source>
</evidence>
<dbReference type="Gene3D" id="3.10.20.30">
    <property type="match status" value="1"/>
</dbReference>
<dbReference type="GO" id="GO:0043023">
    <property type="term" value="F:ribosomal large subunit binding"/>
    <property type="evidence" value="ECO:0007669"/>
    <property type="project" value="UniProtKB-UniRule"/>
</dbReference>
<dbReference type="Gene3D" id="3.40.50.300">
    <property type="entry name" value="P-loop containing nucleotide triphosphate hydrolases"/>
    <property type="match status" value="1"/>
</dbReference>
<dbReference type="GO" id="GO:0046872">
    <property type="term" value="F:metal ion binding"/>
    <property type="evidence" value="ECO:0007669"/>
    <property type="project" value="UniProtKB-KW"/>
</dbReference>